<keyword evidence="2" id="KW-1133">Transmembrane helix</keyword>
<protein>
    <submittedName>
        <fullName evidence="3">Uncharacterized protein</fullName>
    </submittedName>
</protein>
<feature type="transmembrane region" description="Helical" evidence="2">
    <location>
        <begin position="21"/>
        <end position="39"/>
    </location>
</feature>
<keyword evidence="4" id="KW-1185">Reference proteome</keyword>
<dbReference type="HOGENOM" id="CLU_1319386_0_0_0"/>
<dbReference type="EMBL" id="GG657976">
    <property type="protein sequence ID" value="EFS22360.1"/>
    <property type="molecule type" value="Genomic_DNA"/>
</dbReference>
<feature type="coiled-coil region" evidence="1">
    <location>
        <begin position="39"/>
        <end position="69"/>
    </location>
</feature>
<name>E5BIN7_9FUSO</name>
<organism evidence="3 4">
    <name type="scientific">Fusobacterium gonidiaformans 3-1-5R</name>
    <dbReference type="NCBI Taxonomy" id="469605"/>
    <lineage>
        <taxon>Bacteria</taxon>
        <taxon>Fusobacteriati</taxon>
        <taxon>Fusobacteriota</taxon>
        <taxon>Fusobacteriia</taxon>
        <taxon>Fusobacteriales</taxon>
        <taxon>Fusobacteriaceae</taxon>
        <taxon>Fusobacterium</taxon>
    </lineage>
</organism>
<accession>E5BIN7</accession>
<gene>
    <name evidence="3" type="ORF">FSBG_01857</name>
</gene>
<proteinExistence type="predicted"/>
<keyword evidence="2" id="KW-0472">Membrane</keyword>
<dbReference type="AlphaFoldDB" id="E5BIN7"/>
<reference evidence="3 4" key="1">
    <citation type="submission" date="2009-02" db="EMBL/GenBank/DDBJ databases">
        <title>The Genome Sequence of Fusobacterium sp. 3_1_5R.</title>
        <authorList>
            <consortium name="The Broad Institute Genome Sequencing Platform"/>
            <person name="Ward D."/>
            <person name="Young S.K."/>
            <person name="Kodira C.D."/>
            <person name="Zeng Q."/>
            <person name="Koehrsen M."/>
            <person name="Alvarado L."/>
            <person name="Berlin A."/>
            <person name="Borenstein D."/>
            <person name="Chen Z."/>
            <person name="Engels R."/>
            <person name="Freedman E."/>
            <person name="Gellesch M."/>
            <person name="Goldberg J."/>
            <person name="Griggs A."/>
            <person name="Gujja S."/>
            <person name="Heiman D."/>
            <person name="Hepburn T."/>
            <person name="Howarth C."/>
            <person name="Jen D."/>
            <person name="Larson L."/>
            <person name="Lewis B."/>
            <person name="Mehta T."/>
            <person name="Park D."/>
            <person name="Pearson M."/>
            <person name="Roberts A."/>
            <person name="Saif S."/>
            <person name="Shea T."/>
            <person name="Shenoy N."/>
            <person name="Sisk P."/>
            <person name="Stolte C."/>
            <person name="Sykes S."/>
            <person name="Walk T."/>
            <person name="White J."/>
            <person name="Yandava C."/>
            <person name="Allen-Vercoe E."/>
            <person name="Strauss J."/>
            <person name="Ambrose C."/>
            <person name="Lander E."/>
            <person name="Nusbaum C."/>
            <person name="Galagan J."/>
            <person name="Birren B."/>
        </authorList>
    </citation>
    <scope>NUCLEOTIDE SEQUENCE [LARGE SCALE GENOMIC DNA]</scope>
    <source>
        <strain evidence="3 4">3_1_5R</strain>
    </source>
</reference>
<evidence type="ECO:0000256" key="1">
    <source>
        <dbReference type="SAM" id="Coils"/>
    </source>
</evidence>
<dbReference type="Proteomes" id="UP000002975">
    <property type="component" value="Unassembled WGS sequence"/>
</dbReference>
<dbReference type="OrthoDB" id="9967545at2"/>
<keyword evidence="2" id="KW-0812">Transmembrane</keyword>
<keyword evidence="1" id="KW-0175">Coiled coil</keyword>
<sequence>MKLILKLKRQKMKNKKEIHGIIVIGISFMIVYFFTWKNFQEYREKNRKKEELLQKIMLQEKHYQELQQQLKIMKISLPHKEIEEQNQEMFSHLLEFEILLQRVLEKHHLQLQGLGRIQKEGNRLFISSKIQGKIYNLLMLIQELEQDSRRVSFSEEYWKLERSHNQTAILDCNFVIYVKEGEYDFEVITRNNKKNRVPFVHLAKKTLY</sequence>
<evidence type="ECO:0000313" key="3">
    <source>
        <dbReference type="EMBL" id="EFS22360.1"/>
    </source>
</evidence>
<dbReference type="BioCyc" id="FSP469605-HMP:GTSP-1902-MONOMER"/>
<evidence type="ECO:0000256" key="2">
    <source>
        <dbReference type="SAM" id="Phobius"/>
    </source>
</evidence>
<evidence type="ECO:0000313" key="4">
    <source>
        <dbReference type="Proteomes" id="UP000002975"/>
    </source>
</evidence>